<dbReference type="RefSeq" id="WP_092457141.1">
    <property type="nucleotide sequence ID" value="NZ_FPCJ01000001.1"/>
</dbReference>
<dbReference type="InterPro" id="IPR001017">
    <property type="entry name" value="DH_E1"/>
</dbReference>
<evidence type="ECO:0000256" key="3">
    <source>
        <dbReference type="ARBA" id="ARBA00012277"/>
    </source>
</evidence>
<evidence type="ECO:0000256" key="1">
    <source>
        <dbReference type="ARBA" id="ARBA00001964"/>
    </source>
</evidence>
<dbReference type="Pfam" id="PF02780">
    <property type="entry name" value="Transketolase_C"/>
    <property type="match status" value="1"/>
</dbReference>
<dbReference type="GO" id="GO:0007584">
    <property type="term" value="P:response to nutrient"/>
    <property type="evidence" value="ECO:0007669"/>
    <property type="project" value="TreeGrafter"/>
</dbReference>
<dbReference type="PANTHER" id="PTHR42980">
    <property type="entry name" value="2-OXOISOVALERATE DEHYDROGENASE SUBUNIT BETA-RELATED"/>
    <property type="match status" value="1"/>
</dbReference>
<dbReference type="Gene3D" id="3.40.50.970">
    <property type="match status" value="2"/>
</dbReference>
<dbReference type="SUPFAM" id="SSF52518">
    <property type="entry name" value="Thiamin diphosphate-binding fold (THDP-binding)"/>
    <property type="match status" value="2"/>
</dbReference>
<dbReference type="PANTHER" id="PTHR42980:SF1">
    <property type="entry name" value="2-OXOISOVALERATE DEHYDROGENASE SUBUNIT BETA, MITOCHONDRIAL"/>
    <property type="match status" value="1"/>
</dbReference>
<evidence type="ECO:0000256" key="5">
    <source>
        <dbReference type="ARBA" id="ARBA00023052"/>
    </source>
</evidence>
<dbReference type="SMART" id="SM00861">
    <property type="entry name" value="Transket_pyr"/>
    <property type="match status" value="1"/>
</dbReference>
<name>A0A1I7N2W2_9BACT</name>
<protein>
    <recommendedName>
        <fullName evidence="3">3-methyl-2-oxobutanoate dehydrogenase (2-methylpropanoyl-transferring)</fullName>
        <ecNumber evidence="3">1.2.4.4</ecNumber>
    </recommendedName>
</protein>
<dbReference type="InterPro" id="IPR009014">
    <property type="entry name" value="Transketo_C/PFOR_II"/>
</dbReference>
<dbReference type="EC" id="1.2.4.4" evidence="3"/>
<evidence type="ECO:0000313" key="7">
    <source>
        <dbReference type="EMBL" id="SFV28997.1"/>
    </source>
</evidence>
<dbReference type="OrthoDB" id="9771835at2"/>
<dbReference type="GO" id="GO:0003863">
    <property type="term" value="F:branched-chain 2-oxo acid dehydrogenase activity"/>
    <property type="evidence" value="ECO:0007669"/>
    <property type="project" value="UniProtKB-EC"/>
</dbReference>
<comment type="cofactor">
    <cofactor evidence="1">
        <name>thiamine diphosphate</name>
        <dbReference type="ChEBI" id="CHEBI:58937"/>
    </cofactor>
</comment>
<dbReference type="GO" id="GO:0009083">
    <property type="term" value="P:branched-chain amino acid catabolic process"/>
    <property type="evidence" value="ECO:0007669"/>
    <property type="project" value="TreeGrafter"/>
</dbReference>
<dbReference type="InterPro" id="IPR033248">
    <property type="entry name" value="Transketolase_C"/>
</dbReference>
<dbReference type="InterPro" id="IPR029061">
    <property type="entry name" value="THDP-binding"/>
</dbReference>
<dbReference type="Gene3D" id="3.40.50.920">
    <property type="match status" value="1"/>
</dbReference>
<evidence type="ECO:0000313" key="8">
    <source>
        <dbReference type="Proteomes" id="UP000199537"/>
    </source>
</evidence>
<dbReference type="CDD" id="cd02000">
    <property type="entry name" value="TPP_E1_PDC_ADC_BCADC"/>
    <property type="match status" value="1"/>
</dbReference>
<dbReference type="Pfam" id="PF02779">
    <property type="entry name" value="Transket_pyr"/>
    <property type="match status" value="1"/>
</dbReference>
<reference evidence="8" key="1">
    <citation type="submission" date="2016-10" db="EMBL/GenBank/DDBJ databases">
        <authorList>
            <person name="Varghese N."/>
            <person name="Submissions S."/>
        </authorList>
    </citation>
    <scope>NUCLEOTIDE SEQUENCE [LARGE SCALE GENOMIC DNA]</scope>
    <source>
        <strain evidence="8">DSM 14807</strain>
    </source>
</reference>
<feature type="domain" description="Transketolase-like pyrimidine-binding" evidence="6">
    <location>
        <begin position="472"/>
        <end position="646"/>
    </location>
</feature>
<sequence length="797" mass="90489">MMISAETHSEQLSFEEFRRQVLRDYRIACESREASVLGRKEVLNGRAKFGIFGDGKEVPQVALARFFRPGDIRSGYYRDQTLAFATGMATIEQFFSQLYADIDPAHDPFSSGRQMNSHFATPFVDENGQWLDLVNRYNSAADLAPTAAQMPRSLGLAFASKLFRHLPSLQSLTHLSHHGDEVCFVTIGDASTSEGLFWETINAAGVLQVPMAVFVWDDGYGISVPRKLQTTKNSISAVMEGFRRSGKSNGWDIYRVKGWDYAEMCEVFEAGIQRVREHHIPALFHVEELTQPLGHSTSGSHERYKSKERLEWEKEWDCNRKMREWILDNQLATEEDLNALEQEARQSVQQARQRAWEKYMQPIREQVKQVISLGKKLMQHPQAHKPIISKLLQELAAEQAPFHKDVLKTASRIAQMHHHLPDPAKEELLKFCEERRAFYKKAYNTHLYADGPISALSVPEVKPVYDENAPLINGYEVLNRYFDDLFSYHPTVFAFGEDVGKIGDVNQAFAGLQQKYGADRIFDTGIREATIIGQGIGMAMRGLRPIAEIQYLDYLLFALQTLSDDVATLHYRTNGIQICPIIVRTRGHRLEGIWHSGSPMQLLLGALRGMYICVPRNMVKAAGMYNTLLRAAEPALVIECLNGYRLKERMPSNIREYTVPMGVPEVMREGTDITIVSYGSILRIASEAADRLQHDFGISCELIDVQTLLPFDIHHRIVESLKKTNRILFLDEDVPGGATAYMMQEVIEKQGGYRWLDVAPRTLSAQAHRPAYGTDGDYFSKPNAEDIIDNVLEMMRE</sequence>
<dbReference type="SUPFAM" id="SSF52922">
    <property type="entry name" value="TK C-terminal domain-like"/>
    <property type="match status" value="1"/>
</dbReference>
<keyword evidence="8" id="KW-1185">Reference proteome</keyword>
<evidence type="ECO:0000259" key="6">
    <source>
        <dbReference type="SMART" id="SM00861"/>
    </source>
</evidence>
<keyword evidence="4" id="KW-0560">Oxidoreductase</keyword>
<evidence type="ECO:0000256" key="2">
    <source>
        <dbReference type="ARBA" id="ARBA00003906"/>
    </source>
</evidence>
<dbReference type="InterPro" id="IPR005475">
    <property type="entry name" value="Transketolase-like_Pyr-bd"/>
</dbReference>
<dbReference type="STRING" id="1393122.SAMN05660895_0456"/>
<dbReference type="Proteomes" id="UP000199537">
    <property type="component" value="Unassembled WGS sequence"/>
</dbReference>
<proteinExistence type="predicted"/>
<organism evidence="7 8">
    <name type="scientific">Thermoflavifilum thermophilum</name>
    <dbReference type="NCBI Taxonomy" id="1393122"/>
    <lineage>
        <taxon>Bacteria</taxon>
        <taxon>Pseudomonadati</taxon>
        <taxon>Bacteroidota</taxon>
        <taxon>Chitinophagia</taxon>
        <taxon>Chitinophagales</taxon>
        <taxon>Chitinophagaceae</taxon>
        <taxon>Thermoflavifilum</taxon>
    </lineage>
</organism>
<accession>A0A1I7N2W2</accession>
<dbReference type="Pfam" id="PF00676">
    <property type="entry name" value="E1_dh"/>
    <property type="match status" value="1"/>
</dbReference>
<keyword evidence="5" id="KW-0786">Thiamine pyrophosphate</keyword>
<dbReference type="AlphaFoldDB" id="A0A1I7N2W2"/>
<keyword evidence="7" id="KW-0670">Pyruvate</keyword>
<comment type="function">
    <text evidence="2">E1 component of the 2-oxoglutarate dehydrogenase (OGDH) complex which catalyzes the decarboxylation of 2-oxoglutarate, the first step in the conversion of 2-oxoglutarate to succinyl-CoA and CO(2).</text>
</comment>
<evidence type="ECO:0000256" key="4">
    <source>
        <dbReference type="ARBA" id="ARBA00023002"/>
    </source>
</evidence>
<gene>
    <name evidence="7" type="ORF">SAMN05660895_0456</name>
</gene>
<dbReference type="EMBL" id="FPCJ01000001">
    <property type="protein sequence ID" value="SFV28997.1"/>
    <property type="molecule type" value="Genomic_DNA"/>
</dbReference>